<dbReference type="SMART" id="SM00774">
    <property type="entry name" value="WRKY"/>
    <property type="match status" value="1"/>
</dbReference>
<evidence type="ECO:0000256" key="5">
    <source>
        <dbReference type="ARBA" id="ARBA00023242"/>
    </source>
</evidence>
<keyword evidence="4" id="KW-0804">Transcription</keyword>
<organism evidence="7 8">
    <name type="scientific">Daucus carota subsp. sativus</name>
    <name type="common">Carrot</name>
    <dbReference type="NCBI Taxonomy" id="79200"/>
    <lineage>
        <taxon>Eukaryota</taxon>
        <taxon>Viridiplantae</taxon>
        <taxon>Streptophyta</taxon>
        <taxon>Embryophyta</taxon>
        <taxon>Tracheophyta</taxon>
        <taxon>Spermatophyta</taxon>
        <taxon>Magnoliopsida</taxon>
        <taxon>eudicotyledons</taxon>
        <taxon>Gunneridae</taxon>
        <taxon>Pentapetalae</taxon>
        <taxon>asterids</taxon>
        <taxon>campanulids</taxon>
        <taxon>Apiales</taxon>
        <taxon>Apiaceae</taxon>
        <taxon>Apioideae</taxon>
        <taxon>Scandiceae</taxon>
        <taxon>Daucinae</taxon>
        <taxon>Daucus</taxon>
        <taxon>Daucus sect. Daucus</taxon>
    </lineage>
</organism>
<dbReference type="Proteomes" id="UP000077755">
    <property type="component" value="Chromosome 2"/>
</dbReference>
<keyword evidence="2" id="KW-0805">Transcription regulation</keyword>
<dbReference type="GO" id="GO:0003700">
    <property type="term" value="F:DNA-binding transcription factor activity"/>
    <property type="evidence" value="ECO:0007669"/>
    <property type="project" value="InterPro"/>
</dbReference>
<dbReference type="AlphaFoldDB" id="A0AAF0WCH3"/>
<dbReference type="InterPro" id="IPR036576">
    <property type="entry name" value="WRKY_dom_sf"/>
</dbReference>
<protein>
    <recommendedName>
        <fullName evidence="6">WRKY domain-containing protein</fullName>
    </recommendedName>
</protein>
<evidence type="ECO:0000259" key="6">
    <source>
        <dbReference type="PROSITE" id="PS50811"/>
    </source>
</evidence>
<dbReference type="InterPro" id="IPR003657">
    <property type="entry name" value="WRKY_dom"/>
</dbReference>
<evidence type="ECO:0000256" key="4">
    <source>
        <dbReference type="ARBA" id="ARBA00023163"/>
    </source>
</evidence>
<comment type="subcellular location">
    <subcellularLocation>
        <location evidence="1">Nucleus</location>
    </subcellularLocation>
</comment>
<dbReference type="GO" id="GO:0043565">
    <property type="term" value="F:sequence-specific DNA binding"/>
    <property type="evidence" value="ECO:0007669"/>
    <property type="project" value="InterPro"/>
</dbReference>
<dbReference type="KEGG" id="dcr:108207436"/>
<evidence type="ECO:0000256" key="3">
    <source>
        <dbReference type="ARBA" id="ARBA00023125"/>
    </source>
</evidence>
<name>A0AAF0WCH3_DAUCS</name>
<gene>
    <name evidence="7" type="ORF">DCAR_0206604</name>
</gene>
<evidence type="ECO:0000313" key="7">
    <source>
        <dbReference type="EMBL" id="WOG87380.1"/>
    </source>
</evidence>
<feature type="domain" description="WRKY" evidence="6">
    <location>
        <begin position="266"/>
        <end position="332"/>
    </location>
</feature>
<keyword evidence="3" id="KW-0238">DNA-binding</keyword>
<dbReference type="Gene3D" id="2.20.25.80">
    <property type="entry name" value="WRKY domain"/>
    <property type="match status" value="1"/>
</dbReference>
<dbReference type="PANTHER" id="PTHR31282">
    <property type="entry name" value="WRKY TRANSCRIPTION FACTOR 21-RELATED"/>
    <property type="match status" value="1"/>
</dbReference>
<evidence type="ECO:0000313" key="8">
    <source>
        <dbReference type="Proteomes" id="UP000077755"/>
    </source>
</evidence>
<dbReference type="FunFam" id="2.20.25.80:FF:000004">
    <property type="entry name" value="WRKY transcription factor 65"/>
    <property type="match status" value="1"/>
</dbReference>
<dbReference type="PROSITE" id="PS50811">
    <property type="entry name" value="WRKY"/>
    <property type="match status" value="1"/>
</dbReference>
<dbReference type="InterPro" id="IPR018872">
    <property type="entry name" value="Zn-cluster-dom"/>
</dbReference>
<dbReference type="GO" id="GO:0005634">
    <property type="term" value="C:nucleus"/>
    <property type="evidence" value="ECO:0007669"/>
    <property type="project" value="UniProtKB-SubCell"/>
</dbReference>
<dbReference type="SUPFAM" id="SSF118290">
    <property type="entry name" value="WRKY DNA-binding domain"/>
    <property type="match status" value="1"/>
</dbReference>
<keyword evidence="5" id="KW-0539">Nucleus</keyword>
<dbReference type="GO" id="GO:0005516">
    <property type="term" value="F:calmodulin binding"/>
    <property type="evidence" value="ECO:0007669"/>
    <property type="project" value="UniProtKB-ARBA"/>
</dbReference>
<dbReference type="InterPro" id="IPR044810">
    <property type="entry name" value="WRKY_plant"/>
</dbReference>
<evidence type="ECO:0000256" key="2">
    <source>
        <dbReference type="ARBA" id="ARBA00023015"/>
    </source>
</evidence>
<dbReference type="Pfam" id="PF10533">
    <property type="entry name" value="Plant_zn_clust"/>
    <property type="match status" value="1"/>
</dbReference>
<reference evidence="7" key="2">
    <citation type="submission" date="2022-03" db="EMBL/GenBank/DDBJ databases">
        <title>Draft title - Genomic analysis of global carrot germplasm unveils the trajectory of domestication and the origin of high carotenoid orange carrot.</title>
        <authorList>
            <person name="Iorizzo M."/>
            <person name="Ellison S."/>
            <person name="Senalik D."/>
            <person name="Macko-Podgorni A."/>
            <person name="Grzebelus D."/>
            <person name="Bostan H."/>
            <person name="Rolling W."/>
            <person name="Curaba J."/>
            <person name="Simon P."/>
        </authorList>
    </citation>
    <scope>NUCLEOTIDE SEQUENCE</scope>
    <source>
        <tissue evidence="7">Leaf</tissue>
    </source>
</reference>
<dbReference type="Pfam" id="PF03106">
    <property type="entry name" value="WRKY"/>
    <property type="match status" value="1"/>
</dbReference>
<sequence length="338" mass="37650">MGIEEASKSAVESCHSVLDLISKTKDQIEYGNLSVKTEESVAKFKKVVSILDVGLGHARARKSKNLQTPCPRNILLDNPIIGINYQPTAYQLPPTNSGDISTHGMGTNAKNNFNSEKLSLESSSSLKPTTQIVQQTPQQSNYQFHLHPLQQKFQQHQQLKQPTASIFQKSNSTSCINLNFEKATCTPSNSMSSTRSFMSSLNGSGSATNLDGTAFRLIGETRSLDQGSYQHKRSCPARGEGGRCHCSKNRKHKIRRSIKVPATSPRLANIPGDEYSWRKYGQKPVKGSPHPRAYYKCTSMRNCPARKKVERCLEEPSMLTITYENEHNHPRMLVPNLS</sequence>
<dbReference type="EMBL" id="CP093344">
    <property type="protein sequence ID" value="WOG87380.1"/>
    <property type="molecule type" value="Genomic_DNA"/>
</dbReference>
<evidence type="ECO:0000256" key="1">
    <source>
        <dbReference type="ARBA" id="ARBA00004123"/>
    </source>
</evidence>
<keyword evidence="8" id="KW-1185">Reference proteome</keyword>
<proteinExistence type="predicted"/>
<reference evidence="7" key="1">
    <citation type="journal article" date="2016" name="Nat. Genet.">
        <title>A high-quality carrot genome assembly provides new insights into carotenoid accumulation and asterid genome evolution.</title>
        <authorList>
            <person name="Iorizzo M."/>
            <person name="Ellison S."/>
            <person name="Senalik D."/>
            <person name="Zeng P."/>
            <person name="Satapoomin P."/>
            <person name="Huang J."/>
            <person name="Bowman M."/>
            <person name="Iovene M."/>
            <person name="Sanseverino W."/>
            <person name="Cavagnaro P."/>
            <person name="Yildiz M."/>
            <person name="Macko-Podgorni A."/>
            <person name="Moranska E."/>
            <person name="Grzebelus E."/>
            <person name="Grzebelus D."/>
            <person name="Ashrafi H."/>
            <person name="Zheng Z."/>
            <person name="Cheng S."/>
            <person name="Spooner D."/>
            <person name="Van Deynze A."/>
            <person name="Simon P."/>
        </authorList>
    </citation>
    <scope>NUCLEOTIDE SEQUENCE</scope>
    <source>
        <tissue evidence="7">Leaf</tissue>
    </source>
</reference>
<accession>A0AAF0WCH3</accession>